<evidence type="ECO:0000259" key="4">
    <source>
        <dbReference type="Pfam" id="PF14331"/>
    </source>
</evidence>
<keyword evidence="1" id="KW-0812">Transmembrane</keyword>
<dbReference type="PANTHER" id="PTHR36153:SF5">
    <property type="entry name" value="EXPORTED PROTEIN"/>
    <property type="match status" value="1"/>
</dbReference>
<dbReference type="Proteomes" id="UP000264980">
    <property type="component" value="Chromosome"/>
</dbReference>
<dbReference type="InterPro" id="IPR053156">
    <property type="entry name" value="T6SS_TssM-like"/>
</dbReference>
<dbReference type="RefSeq" id="WP_233480836.1">
    <property type="nucleotide sequence ID" value="NZ_CP013970.1"/>
</dbReference>
<dbReference type="AlphaFoldDB" id="A0A345CZ12"/>
<proteinExistence type="predicted"/>
<dbReference type="InterPro" id="IPR010623">
    <property type="entry name" value="IcmF_C"/>
</dbReference>
<dbReference type="Pfam" id="PF06744">
    <property type="entry name" value="IcmF_C"/>
    <property type="match status" value="1"/>
</dbReference>
<sequence length="1173" mass="134499">MKMPEFLHVLKPALPRFKTSAIVLLALAWCLAVFWVWWWGPQWEIGQQKPLANGLSRWLVTALLVLVALTWLALRMLRRLQQLEQLQKLSREDVEDPVSADIRLQRRYLDHWLLQLQCHLDCSGAQYRLPWYLVLGARESGKSTLLQQGQKLIPLYVAKQTADEHDAETYIRCWVAEQAVLLDADGLLTEQPADKDSEKPERFSRLWHDLLVWLTEVRVRQPLNGILLCVDMSQFMTRSKVQRDQWLAMIRQRLQDLRLQLHSQLPVYVVLTHMDRFEGFEAMFQSLDKVQRDSVLGVTFPLPQQNWQQALDDFWSGWMDNLNRAMPSMMINQVDNAQRSALFSFIRQMHGLHESVVQLLDGIMFENEMPPLLRGVYLTSSCQSGLLDNLFVQSAAAQYHLGPQPIASWPSVTATPYFTDALFRHVLLCEPNLAGENSHWLYHSRRRRLWFSCVAAGVVLGLGYGWHHYYGVNHRAGVEVLAQAKSFLAISVPAQQDDDGHLQLPLLNPIREATFAYGDYRERNTLLADMGLYQGDKIGPYVQDTYLKLLEQRYLPSLMNGLLLALNQAPSGSEEKLNILRIMRMLDDKSGRNPPLIKQYMAAVWSERYNGQRGVQAQLMAHLDYALEHTDWYAQRAQRDQEAIARFVPWVEPIRAAQEELSKLSIYQRVYQSLRAKARQVLPSDLNLRERIGAGFDDVFVASNEQLLFIPQFMTRDGLKNYFIGQRDSLVDLTAMDSWVLNLTNNVQYSDADRKEIQRHIDEQYLSDYTGSWRASLNNLEIRELADMDEVIRALEQIVSGEQVFRRAMQLVSDNTQISLLPDNQRQNSEKAQENVPDYPILARISRDFAAQNSILIQQNDGSGILPGVYQKLTDLHRYLLAIENSPTQGKSALKAVQLRLEENSSDPIFAVQQIAKNLPEPLNRWVEALAEQAWRAVMLEAIQYLEIEWGNSVVKPWQTHLAGRYPFVADAKQDAPLSEFERFFKPAGTLDTFYQQNLKLFIENKLAWGSDGQTLIRDDIRQKLAIAGKIRDTFFTAQNGLGTQYSVETVGLSSTKRRSVLNMDGQLLEYSHGRARTVHLVWPNSMRNGVQSKLTLVPDKSNKAPRSIVFSGPWAQFRLFNAGQLTNVGDGEFNVRFDVDGGYMIYRVHVDASDNPFAGGLFSEFNLPQTLY</sequence>
<dbReference type="NCBIfam" id="TIGR03348">
    <property type="entry name" value="VI_IcmF"/>
    <property type="match status" value="1"/>
</dbReference>
<feature type="transmembrane region" description="Helical" evidence="1">
    <location>
        <begin position="21"/>
        <end position="38"/>
    </location>
</feature>
<feature type="transmembrane region" description="Helical" evidence="1">
    <location>
        <begin position="449"/>
        <end position="466"/>
    </location>
</feature>
<feature type="domain" description="IcmF-related" evidence="3">
    <location>
        <begin position="504"/>
        <end position="817"/>
    </location>
</feature>
<feature type="domain" description="Type VI secretion system component TssM1 N-terminal" evidence="4">
    <location>
        <begin position="204"/>
        <end position="453"/>
    </location>
</feature>
<dbReference type="InterPro" id="IPR009612">
    <property type="entry name" value="IcmF-rel"/>
</dbReference>
<evidence type="ECO:0000313" key="7">
    <source>
        <dbReference type="Proteomes" id="UP000264980"/>
    </source>
</evidence>
<dbReference type="Pfam" id="PF21070">
    <property type="entry name" value="IcmF_helical"/>
    <property type="match status" value="1"/>
</dbReference>
<feature type="domain" description="Type VI secretion system component TssM1 helical" evidence="5">
    <location>
        <begin position="945"/>
        <end position="1005"/>
    </location>
</feature>
<evidence type="ECO:0000256" key="1">
    <source>
        <dbReference type="SAM" id="Phobius"/>
    </source>
</evidence>
<evidence type="ECO:0000259" key="3">
    <source>
        <dbReference type="Pfam" id="PF06761"/>
    </source>
</evidence>
<dbReference type="SUPFAM" id="SSF52540">
    <property type="entry name" value="P-loop containing nucleoside triphosphate hydrolases"/>
    <property type="match status" value="1"/>
</dbReference>
<reference evidence="6 7" key="1">
    <citation type="submission" date="2016-01" db="EMBL/GenBank/DDBJ databases">
        <authorList>
            <person name="Oliw E.H."/>
        </authorList>
    </citation>
    <scope>NUCLEOTIDE SEQUENCE [LARGE SCALE GENOMIC DNA]</scope>
    <source>
        <strain evidence="6 7">MDcuke</strain>
    </source>
</reference>
<evidence type="ECO:0000259" key="2">
    <source>
        <dbReference type="Pfam" id="PF06744"/>
    </source>
</evidence>
<evidence type="ECO:0000259" key="5">
    <source>
        <dbReference type="Pfam" id="PF21070"/>
    </source>
</evidence>
<dbReference type="InterPro" id="IPR048677">
    <property type="entry name" value="TssM1_hel"/>
</dbReference>
<dbReference type="PANTHER" id="PTHR36153">
    <property type="entry name" value="INNER MEMBRANE PROTEIN-RELATED"/>
    <property type="match status" value="1"/>
</dbReference>
<feature type="transmembrane region" description="Helical" evidence="1">
    <location>
        <begin position="58"/>
        <end position="77"/>
    </location>
</feature>
<accession>A0A345CZ12</accession>
<keyword evidence="1" id="KW-1133">Transmembrane helix</keyword>
<dbReference type="InterPro" id="IPR017731">
    <property type="entry name" value="TssM1-like"/>
</dbReference>
<organism evidence="6 7">
    <name type="scientific">Erwinia tracheiphila</name>
    <dbReference type="NCBI Taxonomy" id="65700"/>
    <lineage>
        <taxon>Bacteria</taxon>
        <taxon>Pseudomonadati</taxon>
        <taxon>Pseudomonadota</taxon>
        <taxon>Gammaproteobacteria</taxon>
        <taxon>Enterobacterales</taxon>
        <taxon>Erwiniaceae</taxon>
        <taxon>Erwinia</taxon>
    </lineage>
</organism>
<keyword evidence="1" id="KW-0472">Membrane</keyword>
<name>A0A345CZ12_9GAMM</name>
<dbReference type="Pfam" id="PF06761">
    <property type="entry name" value="IcmF-related"/>
    <property type="match status" value="1"/>
</dbReference>
<dbReference type="InterPro" id="IPR027417">
    <property type="entry name" value="P-loop_NTPase"/>
</dbReference>
<dbReference type="EMBL" id="CP013970">
    <property type="protein sequence ID" value="AXF78679.1"/>
    <property type="molecule type" value="Genomic_DNA"/>
</dbReference>
<gene>
    <name evidence="6" type="primary">icmF</name>
    <name evidence="6" type="ORF">AV903_01025</name>
</gene>
<dbReference type="Pfam" id="PF14331">
    <property type="entry name" value="IcmF-related_N"/>
    <property type="match status" value="1"/>
</dbReference>
<evidence type="ECO:0000313" key="6">
    <source>
        <dbReference type="EMBL" id="AXF78679.1"/>
    </source>
</evidence>
<protein>
    <submittedName>
        <fullName evidence="6">Type VI secretion system membrane subunit TssM</fullName>
    </submittedName>
</protein>
<feature type="domain" description="Type VI secretion system IcmF C-terminal" evidence="2">
    <location>
        <begin position="1047"/>
        <end position="1152"/>
    </location>
</feature>
<dbReference type="InterPro" id="IPR025743">
    <property type="entry name" value="TssM1_N"/>
</dbReference>